<dbReference type="AlphaFoldDB" id="D9PKE0"/>
<evidence type="ECO:0000256" key="1">
    <source>
        <dbReference type="SAM" id="MobiDB-lite"/>
    </source>
</evidence>
<comment type="caution">
    <text evidence="2">The sequence shown here is derived from an EMBL/GenBank/DDBJ whole genome shotgun (WGS) entry which is preliminary data.</text>
</comment>
<protein>
    <submittedName>
        <fullName evidence="2">Secreted protein</fullName>
    </submittedName>
</protein>
<proteinExistence type="predicted"/>
<reference evidence="2" key="2">
    <citation type="journal article" date="2011" name="Microb. Ecol.">
        <title>Taxonomic and Functional Metagenomic Profiling of the Microbial Community in the Anoxic Sediment of a Sub-saline Shallow Lake (Laguna de Carrizo, Central Spain).</title>
        <authorList>
            <person name="Ferrer M."/>
            <person name="Guazzaroni M.E."/>
            <person name="Richter M."/>
            <person name="Garcia-Salamanca A."/>
            <person name="Yarza P."/>
            <person name="Suarez-Suarez A."/>
            <person name="Solano J."/>
            <person name="Alcaide M."/>
            <person name="van Dillewijn P."/>
            <person name="Molina-Henares M.A."/>
            <person name="Lopez-Cortes N."/>
            <person name="Al-Ramahi Y."/>
            <person name="Guerrero C."/>
            <person name="Acosta A."/>
            <person name="de Eugenio L.I."/>
            <person name="Martinez V."/>
            <person name="Marques S."/>
            <person name="Rojo F."/>
            <person name="Santero E."/>
            <person name="Genilloud O."/>
            <person name="Perez-Perez J."/>
            <person name="Rossello-Mora R."/>
            <person name="Ramos J.L."/>
        </authorList>
    </citation>
    <scope>NUCLEOTIDE SEQUENCE</scope>
</reference>
<reference evidence="2" key="1">
    <citation type="submission" date="2010-07" db="EMBL/GenBank/DDBJ databases">
        <authorList>
            <consortium name="CONSOLIDER consortium CSD2007-00005"/>
            <person name="Guazzaroni M.-E."/>
            <person name="Richter M."/>
            <person name="Garcia-Salamanca A."/>
            <person name="Yarza P."/>
            <person name="Ferrer M."/>
        </authorList>
    </citation>
    <scope>NUCLEOTIDE SEQUENCE</scope>
</reference>
<dbReference type="EMBL" id="ADZX01000600">
    <property type="protein sequence ID" value="EFK95968.1"/>
    <property type="molecule type" value="Genomic_DNA"/>
</dbReference>
<gene>
    <name evidence="2" type="ORF">LDC_2005</name>
</gene>
<evidence type="ECO:0000313" key="2">
    <source>
        <dbReference type="EMBL" id="EFK95968.1"/>
    </source>
</evidence>
<feature type="region of interest" description="Disordered" evidence="1">
    <location>
        <begin position="126"/>
        <end position="152"/>
    </location>
</feature>
<name>D9PKE0_9ZZZZ</name>
<sequence length="152" mass="15464">MTTSTTIAASAALLQSEIQVATDRTGKDLSGLTAQMQTTHASLQAQAADEARRAATGVGLNTAAVEARKAKINAQAAVDAMQSLEIALGGLTTMSGIAARALSVAREAAEALHDLEQRNVKEAARLKAADEARATSQLAAQRRGPSGAAGGR</sequence>
<accession>D9PKE0</accession>
<organism evidence="2">
    <name type="scientific">sediment metagenome</name>
    <dbReference type="NCBI Taxonomy" id="749907"/>
    <lineage>
        <taxon>unclassified sequences</taxon>
        <taxon>metagenomes</taxon>
        <taxon>ecological metagenomes</taxon>
    </lineage>
</organism>